<gene>
    <name evidence="1" type="ORF">FHX49_000663</name>
</gene>
<comment type="caution">
    <text evidence="1">The sequence shown here is derived from an EMBL/GenBank/DDBJ whole genome shotgun (WGS) entry which is preliminary data.</text>
</comment>
<dbReference type="EMBL" id="JACHWQ010000001">
    <property type="protein sequence ID" value="MBB2975122.1"/>
    <property type="molecule type" value="Genomic_DNA"/>
</dbReference>
<sequence length="147" mass="16259">MKYWALTLEVPFGMGEFAEFDQDPSHWIDGVKPMSTIDLVLYTMSVPDLTTTDGIYFATPRLAQAMAHLTGLRSRAFTLSFDEQMLELGEFDDQTLPDLSCFEVVGSYGTDDFAHREGVTELLASERAMALLADFSLGSGTAALFRP</sequence>
<organism evidence="1 2">
    <name type="scientific">Microbacterium endophyticum</name>
    <dbReference type="NCBI Taxonomy" id="1526412"/>
    <lineage>
        <taxon>Bacteria</taxon>
        <taxon>Bacillati</taxon>
        <taxon>Actinomycetota</taxon>
        <taxon>Actinomycetes</taxon>
        <taxon>Micrococcales</taxon>
        <taxon>Microbacteriaceae</taxon>
        <taxon>Microbacterium</taxon>
    </lineage>
</organism>
<dbReference type="RefSeq" id="WP_165141812.1">
    <property type="nucleotide sequence ID" value="NZ_CP049255.1"/>
</dbReference>
<reference evidence="1 2" key="1">
    <citation type="submission" date="2020-08" db="EMBL/GenBank/DDBJ databases">
        <title>Sequencing the genomes of 1000 actinobacteria strains.</title>
        <authorList>
            <person name="Klenk H.-P."/>
        </authorList>
    </citation>
    <scope>NUCLEOTIDE SEQUENCE [LARGE SCALE GENOMIC DNA]</scope>
    <source>
        <strain evidence="1 2">DSM 27099</strain>
    </source>
</reference>
<proteinExistence type="predicted"/>
<keyword evidence="2" id="KW-1185">Reference proteome</keyword>
<accession>A0A7W4V1G6</accession>
<evidence type="ECO:0000313" key="2">
    <source>
        <dbReference type="Proteomes" id="UP000529310"/>
    </source>
</evidence>
<name>A0A7W4V1G6_9MICO</name>
<dbReference type="AlphaFoldDB" id="A0A7W4V1G6"/>
<evidence type="ECO:0000313" key="1">
    <source>
        <dbReference type="EMBL" id="MBB2975122.1"/>
    </source>
</evidence>
<protein>
    <submittedName>
        <fullName evidence="1">Uncharacterized protein</fullName>
    </submittedName>
</protein>
<dbReference type="Proteomes" id="UP000529310">
    <property type="component" value="Unassembled WGS sequence"/>
</dbReference>